<keyword evidence="2" id="KW-1185">Reference proteome</keyword>
<evidence type="ECO:0000313" key="2">
    <source>
        <dbReference type="Proteomes" id="UP001595909"/>
    </source>
</evidence>
<proteinExistence type="predicted"/>
<dbReference type="RefSeq" id="WP_274189945.1">
    <property type="nucleotide sequence ID" value="NZ_BAABHN010000052.1"/>
</dbReference>
<sequence length="327" mass="36445">MRRGGWAQNLDVLRAKSWEGIISARDLVRLGVPERTVYRRTQEDGPWTLLYPATLMLTKGTPTLRQWEIAALVHAGPGAMLTGLGAARHHGLRRGGEPEFDHVLISIERRALSIGRARVERTTRLPRAMERAGLPVAPLARCIIDHVRRLKDQEQIAAVVTEAIQRGMVLEETLWAELERSTRKGTAAPRRVLEATRAGVLSPAEYTARGFWESYDDLPPIEWNIDVYTEDGEFVATVDGLCRELGFVWEIDSVENHFATPQQVRETLARQRRLRALGLHVLGTRPAQRRDDPEGLHEDILANLAIAAALPAPRALYGPGPAVRQAG</sequence>
<comment type="caution">
    <text evidence="1">The sequence shown here is derived from an EMBL/GenBank/DDBJ whole genome shotgun (WGS) entry which is preliminary data.</text>
</comment>
<dbReference type="Proteomes" id="UP001595909">
    <property type="component" value="Unassembled WGS sequence"/>
</dbReference>
<evidence type="ECO:0008006" key="3">
    <source>
        <dbReference type="Google" id="ProtNLM"/>
    </source>
</evidence>
<name>A0ABV9RR13_9PSEU</name>
<organism evidence="1 2">
    <name type="scientific">Actinomycetospora chibensis</name>
    <dbReference type="NCBI Taxonomy" id="663606"/>
    <lineage>
        <taxon>Bacteria</taxon>
        <taxon>Bacillati</taxon>
        <taxon>Actinomycetota</taxon>
        <taxon>Actinomycetes</taxon>
        <taxon>Pseudonocardiales</taxon>
        <taxon>Pseudonocardiaceae</taxon>
        <taxon>Actinomycetospora</taxon>
    </lineage>
</organism>
<dbReference type="EMBL" id="JBHSIM010000052">
    <property type="protein sequence ID" value="MFC4835929.1"/>
    <property type="molecule type" value="Genomic_DNA"/>
</dbReference>
<evidence type="ECO:0000313" key="1">
    <source>
        <dbReference type="EMBL" id="MFC4835929.1"/>
    </source>
</evidence>
<reference evidence="2" key="1">
    <citation type="journal article" date="2019" name="Int. J. Syst. Evol. Microbiol.">
        <title>The Global Catalogue of Microorganisms (GCM) 10K type strain sequencing project: providing services to taxonomists for standard genome sequencing and annotation.</title>
        <authorList>
            <consortium name="The Broad Institute Genomics Platform"/>
            <consortium name="The Broad Institute Genome Sequencing Center for Infectious Disease"/>
            <person name="Wu L."/>
            <person name="Ma J."/>
        </authorList>
    </citation>
    <scope>NUCLEOTIDE SEQUENCE [LARGE SCALE GENOMIC DNA]</scope>
    <source>
        <strain evidence="2">CCUG 50347</strain>
    </source>
</reference>
<gene>
    <name evidence="1" type="ORF">ACFPEL_26220</name>
</gene>
<protein>
    <recommendedName>
        <fullName evidence="3">Transcriptional regulator, AbiEi antitoxin, Type IV TA system</fullName>
    </recommendedName>
</protein>
<accession>A0ABV9RR13</accession>